<organism evidence="1 2">
    <name type="scientific">Flavobacterium nitrogenifigens</name>
    <dbReference type="NCBI Taxonomy" id="1617283"/>
    <lineage>
        <taxon>Bacteria</taxon>
        <taxon>Pseudomonadati</taxon>
        <taxon>Bacteroidota</taxon>
        <taxon>Flavobacteriia</taxon>
        <taxon>Flavobacteriales</taxon>
        <taxon>Flavobacteriaceae</taxon>
        <taxon>Flavobacterium</taxon>
    </lineage>
</organism>
<evidence type="ECO:0000313" key="2">
    <source>
        <dbReference type="Proteomes" id="UP000561681"/>
    </source>
</evidence>
<name>A0A7W7IWR1_9FLAO</name>
<dbReference type="EMBL" id="JACHLD010000002">
    <property type="protein sequence ID" value="MBB4801865.1"/>
    <property type="molecule type" value="Genomic_DNA"/>
</dbReference>
<protein>
    <submittedName>
        <fullName evidence="1">Uncharacterized protein</fullName>
    </submittedName>
</protein>
<dbReference type="Proteomes" id="UP000561681">
    <property type="component" value="Unassembled WGS sequence"/>
</dbReference>
<sequence length="167" mass="19086">MKKTIITFVIALFTGFCATSQTKFDLPQDIKLKTESDYVKYENDIVSATKWLEETDLDKETDKRKQIDAFVINWVSGTPTITVEMNSSIMKLYGKNNELLVLYMGSYSSYFIENKNADKTSAIKAGLVSMINVYKKGISIKKNKEMEKVIEALDQNKLDEYITKNFG</sequence>
<gene>
    <name evidence="1" type="ORF">HNP37_001926</name>
</gene>
<reference evidence="1 2" key="1">
    <citation type="submission" date="2020-08" db="EMBL/GenBank/DDBJ databases">
        <title>Functional genomics of gut bacteria from endangered species of beetles.</title>
        <authorList>
            <person name="Carlos-Shanley C."/>
        </authorList>
    </citation>
    <scope>NUCLEOTIDE SEQUENCE [LARGE SCALE GENOMIC DNA]</scope>
    <source>
        <strain evidence="1 2">S00142</strain>
    </source>
</reference>
<keyword evidence="2" id="KW-1185">Reference proteome</keyword>
<accession>A0A7W7IWR1</accession>
<evidence type="ECO:0000313" key="1">
    <source>
        <dbReference type="EMBL" id="MBB4801865.1"/>
    </source>
</evidence>
<dbReference type="RefSeq" id="WP_184160675.1">
    <property type="nucleotide sequence ID" value="NZ_JACHLD010000002.1"/>
</dbReference>
<dbReference type="AlphaFoldDB" id="A0A7W7IWR1"/>
<proteinExistence type="predicted"/>
<comment type="caution">
    <text evidence="1">The sequence shown here is derived from an EMBL/GenBank/DDBJ whole genome shotgun (WGS) entry which is preliminary data.</text>
</comment>